<dbReference type="GO" id="GO:0004668">
    <property type="term" value="F:protein-arginine deiminase activity"/>
    <property type="evidence" value="ECO:0007669"/>
    <property type="project" value="InterPro"/>
</dbReference>
<proteinExistence type="predicted"/>
<dbReference type="Gene3D" id="3.75.10.10">
    <property type="entry name" value="L-arginine/glycine Amidinotransferase, Chain A"/>
    <property type="match status" value="1"/>
</dbReference>
<dbReference type="AlphaFoldDB" id="A0A1H3HY67"/>
<dbReference type="InterPro" id="IPR007466">
    <property type="entry name" value="Peptidyl-Arg-deiminase_porph"/>
</dbReference>
<organism evidence="2 3">
    <name type="scientific">Evansella caseinilytica</name>
    <dbReference type="NCBI Taxonomy" id="1503961"/>
    <lineage>
        <taxon>Bacteria</taxon>
        <taxon>Bacillati</taxon>
        <taxon>Bacillota</taxon>
        <taxon>Bacilli</taxon>
        <taxon>Bacillales</taxon>
        <taxon>Bacillaceae</taxon>
        <taxon>Evansella</taxon>
    </lineage>
</organism>
<keyword evidence="1" id="KW-0378">Hydrolase</keyword>
<dbReference type="EMBL" id="FNPI01000001">
    <property type="protein sequence ID" value="SDY20426.1"/>
    <property type="molecule type" value="Genomic_DNA"/>
</dbReference>
<evidence type="ECO:0000313" key="3">
    <source>
        <dbReference type="Proteomes" id="UP000198935"/>
    </source>
</evidence>
<name>A0A1H3HY67_9BACI</name>
<dbReference type="Proteomes" id="UP000198935">
    <property type="component" value="Unassembled WGS sequence"/>
</dbReference>
<dbReference type="PANTHER" id="PTHR31377">
    <property type="entry name" value="AGMATINE DEIMINASE-RELATED"/>
    <property type="match status" value="1"/>
</dbReference>
<protein>
    <submittedName>
        <fullName evidence="2">Agmatine deiminase</fullName>
    </submittedName>
</protein>
<evidence type="ECO:0000256" key="1">
    <source>
        <dbReference type="ARBA" id="ARBA00022801"/>
    </source>
</evidence>
<evidence type="ECO:0000313" key="2">
    <source>
        <dbReference type="EMBL" id="SDY20426.1"/>
    </source>
</evidence>
<dbReference type="SUPFAM" id="SSF55909">
    <property type="entry name" value="Pentein"/>
    <property type="match status" value="1"/>
</dbReference>
<gene>
    <name evidence="2" type="ORF">SAMN05421736_101653</name>
</gene>
<dbReference type="GO" id="GO:0009446">
    <property type="term" value="P:putrescine biosynthetic process"/>
    <property type="evidence" value="ECO:0007669"/>
    <property type="project" value="InterPro"/>
</dbReference>
<dbReference type="PANTHER" id="PTHR31377:SF0">
    <property type="entry name" value="AGMATINE DEIMINASE-RELATED"/>
    <property type="match status" value="1"/>
</dbReference>
<sequence length="98" mass="11315">MEYYRTVGEFEKQESVMIIWPHNAYATSTLNNDIVSVQIVKAIIDEVKVMICCYDVHVQKRAQEVLTSSEVDVNLIEFVIFPSPIIYPRDFGAEIMNK</sequence>
<reference evidence="3" key="1">
    <citation type="submission" date="2016-10" db="EMBL/GenBank/DDBJ databases">
        <authorList>
            <person name="Varghese N."/>
            <person name="Submissions S."/>
        </authorList>
    </citation>
    <scope>NUCLEOTIDE SEQUENCE [LARGE SCALE GENOMIC DNA]</scope>
    <source>
        <strain evidence="3">SP</strain>
    </source>
</reference>
<keyword evidence="3" id="KW-1185">Reference proteome</keyword>
<dbReference type="GO" id="GO:0047632">
    <property type="term" value="F:agmatine deiminase activity"/>
    <property type="evidence" value="ECO:0007669"/>
    <property type="project" value="TreeGrafter"/>
</dbReference>
<dbReference type="Pfam" id="PF04371">
    <property type="entry name" value="PAD_porph"/>
    <property type="match status" value="1"/>
</dbReference>
<accession>A0A1H3HY67</accession>
<dbReference type="STRING" id="1503961.SAMN05421736_101653"/>